<name>A0ABQ9IIN0_9NEOP</name>
<gene>
    <name evidence="2" type="ORF">PR048_001861</name>
</gene>
<keyword evidence="3" id="KW-1185">Reference proteome</keyword>
<accession>A0ABQ9IIN0</accession>
<reference evidence="2 3" key="1">
    <citation type="submission" date="2023-02" db="EMBL/GenBank/DDBJ databases">
        <title>LHISI_Scaffold_Assembly.</title>
        <authorList>
            <person name="Stuart O.P."/>
            <person name="Cleave R."/>
            <person name="Magrath M.J.L."/>
            <person name="Mikheyev A.S."/>
        </authorList>
    </citation>
    <scope>NUCLEOTIDE SEQUENCE [LARGE SCALE GENOMIC DNA]</scope>
    <source>
        <strain evidence="2">Daus_M_001</strain>
        <tissue evidence="2">Leg muscle</tissue>
    </source>
</reference>
<evidence type="ECO:0000313" key="3">
    <source>
        <dbReference type="Proteomes" id="UP001159363"/>
    </source>
</evidence>
<dbReference type="EMBL" id="JARBHB010000001">
    <property type="protein sequence ID" value="KAJ8896517.1"/>
    <property type="molecule type" value="Genomic_DNA"/>
</dbReference>
<feature type="region of interest" description="Disordered" evidence="1">
    <location>
        <begin position="102"/>
        <end position="136"/>
    </location>
</feature>
<sequence length="179" mass="19249">MRADCHTLLRGAAPATRTCAQTLSAGDGVSWKLDGSEKLVSVPIHTSPESSVVSQASLLGNVPTGTDHSLASPQHQIDADDMLEDDDMTGVTVHKLLGTQISRKKGGSSKPLVHECKEKKPRHKSRNPRGDVVVPESPQSQHAHSLAIAQQVIGQYKSALHGTPQHRTNALHRRVFSPL</sequence>
<comment type="caution">
    <text evidence="2">The sequence shown here is derived from an EMBL/GenBank/DDBJ whole genome shotgun (WGS) entry which is preliminary data.</text>
</comment>
<proteinExistence type="predicted"/>
<evidence type="ECO:0000313" key="2">
    <source>
        <dbReference type="EMBL" id="KAJ8896517.1"/>
    </source>
</evidence>
<protein>
    <submittedName>
        <fullName evidence="2">Uncharacterized protein</fullName>
    </submittedName>
</protein>
<evidence type="ECO:0000256" key="1">
    <source>
        <dbReference type="SAM" id="MobiDB-lite"/>
    </source>
</evidence>
<dbReference type="Proteomes" id="UP001159363">
    <property type="component" value="Chromosome 1"/>
</dbReference>
<organism evidence="2 3">
    <name type="scientific">Dryococelus australis</name>
    <dbReference type="NCBI Taxonomy" id="614101"/>
    <lineage>
        <taxon>Eukaryota</taxon>
        <taxon>Metazoa</taxon>
        <taxon>Ecdysozoa</taxon>
        <taxon>Arthropoda</taxon>
        <taxon>Hexapoda</taxon>
        <taxon>Insecta</taxon>
        <taxon>Pterygota</taxon>
        <taxon>Neoptera</taxon>
        <taxon>Polyneoptera</taxon>
        <taxon>Phasmatodea</taxon>
        <taxon>Verophasmatodea</taxon>
        <taxon>Anareolatae</taxon>
        <taxon>Phasmatidae</taxon>
        <taxon>Eurycanthinae</taxon>
        <taxon>Dryococelus</taxon>
    </lineage>
</organism>